<evidence type="ECO:0000256" key="2">
    <source>
        <dbReference type="ARBA" id="ARBA00022692"/>
    </source>
</evidence>
<dbReference type="Proteomes" id="UP001583193">
    <property type="component" value="Unassembled WGS sequence"/>
</dbReference>
<feature type="region of interest" description="Disordered" evidence="5">
    <location>
        <begin position="41"/>
        <end position="63"/>
    </location>
</feature>
<sequence length="1021" mass="114413">MASPPAPSYHIGSFRRKLRNATFILPHTGQRLRGLVNLRKSGSSTDVSEDERTPLLRNGEAPTERGGTISKIYGNAYNLGERAYRFAISDAGKGVFKCSVAYLLGSLATFIPAIAAFLGHQDGKHVVATITVYFHPARSMGSMFKALICAFLAFLYAAFISLTSMCVAMFFEDTLDLLPVGHALVLIIFCGGGLGFIGWIKLRLGDPLVNVACSLASLATITVLTKEGAVQKGDLSFAKISQVLKMVIMGVIATMAVSFLVFPISARKQLRSNLITMTDTLAGMLGLITESFLRGSEEELQGAEFTDASARNKKAYSSLDKLLKESKLEHYVVGTEKEYRLEKRLVRWVQNTTQNMGGLRSAATLQFELLKQSRVAYGKHLSEGQPFSRISSSPLGTPYHEHQSILSSPSHEESEEHTVISSPDMDSQAVPLKSPENIFELFITHLGPSMRSLAFTLKEILEELPFEPTPDHRVLVNSKFRISLDRALSLYRTSREEALNSVYKQKEIMRTRSLEVEADIEEVAASCGHFSYSLLDFGEQLKDLLSILDELQLESEERPNGRSWNWLKFWHWRTRNNKDPDVERLRISGPKSLSNTIPIPQGKRSGTQANSKRDRLKERLAYRIWRSLSVFRRDDTKFAIKVGAGAALYALPSFLSATRPFYSRWRGEWGLLSYMLVCSMTIGASNTTGYARFLGTSLGAACAIGAWYITSGNVFFLAFLGWIMAMWTAYIILVKGQGPMGRFIMLTYNLCVLYAYSLSQNDSNGDQDEGGTHPVITEITLHRVVAVLSGCIWGIIFTRLLWPISARQKLKDGLSLLWLRMSVIWKRDPLSTMVQGKETAEYMDDREKLLVARFMSHLESLQASARAEFELKNSFDDALYTSILRRTRSMVDAFHAMNLEIVKNRQTSEGEIALLQYTIEERSQLTARISHLLSVLASSMKLQYPLSDVLPNIEHARDRLLSRIFHYRQDRSVSLSTTDEDYALLYAYALVTGQLCTQIMGIMDDIGKLFGTLDEDVVRLQ</sequence>
<evidence type="ECO:0000256" key="4">
    <source>
        <dbReference type="ARBA" id="ARBA00023136"/>
    </source>
</evidence>
<evidence type="ECO:0000256" key="5">
    <source>
        <dbReference type="SAM" id="MobiDB-lite"/>
    </source>
</evidence>
<feature type="compositionally biased region" description="Polar residues" evidence="5">
    <location>
        <begin position="592"/>
        <end position="610"/>
    </location>
</feature>
<evidence type="ECO:0000313" key="9">
    <source>
        <dbReference type="Proteomes" id="UP001583193"/>
    </source>
</evidence>
<dbReference type="EMBL" id="JAVDPF010000047">
    <property type="protein sequence ID" value="KAL1866940.1"/>
    <property type="molecule type" value="Genomic_DNA"/>
</dbReference>
<reference evidence="8 9" key="1">
    <citation type="journal article" date="2024" name="IMA Fungus">
        <title>IMA Genome - F19 : A genome assembly and annotation guide to empower mycologists, including annotated draft genome sequences of Ceratocystis pirilliformis, Diaporthe australafricana, Fusarium ophioides, Paecilomyces lecythidis, and Sporothrix stenoceras.</title>
        <authorList>
            <person name="Aylward J."/>
            <person name="Wilson A.M."/>
            <person name="Visagie C.M."/>
            <person name="Spraker J."/>
            <person name="Barnes I."/>
            <person name="Buitendag C."/>
            <person name="Ceriani C."/>
            <person name="Del Mar Angel L."/>
            <person name="du Plessis D."/>
            <person name="Fuchs T."/>
            <person name="Gasser K."/>
            <person name="Kramer D."/>
            <person name="Li W."/>
            <person name="Munsamy K."/>
            <person name="Piso A."/>
            <person name="Price J.L."/>
            <person name="Sonnekus B."/>
            <person name="Thomas C."/>
            <person name="van der Nest A."/>
            <person name="van Dijk A."/>
            <person name="van Heerden A."/>
            <person name="van Vuuren N."/>
            <person name="Yilmaz N."/>
            <person name="Duong T.A."/>
            <person name="van der Merwe N.A."/>
            <person name="Wingfield M.J."/>
            <person name="Wingfield B.D."/>
        </authorList>
    </citation>
    <scope>NUCLEOTIDE SEQUENCE [LARGE SCALE GENOMIC DNA]</scope>
    <source>
        <strain evidence="8 9">CMW 18167</strain>
    </source>
</reference>
<dbReference type="InterPro" id="IPR049453">
    <property type="entry name" value="Memb_transporter_dom"/>
</dbReference>
<proteinExistence type="predicted"/>
<keyword evidence="3 6" id="KW-1133">Transmembrane helix</keyword>
<keyword evidence="4 6" id="KW-0472">Membrane</keyword>
<feature type="region of interest" description="Disordered" evidence="5">
    <location>
        <begin position="592"/>
        <end position="614"/>
    </location>
</feature>
<name>A0ABR3WU46_9EURO</name>
<feature type="transmembrane region" description="Helical" evidence="6">
    <location>
        <begin position="740"/>
        <end position="759"/>
    </location>
</feature>
<keyword evidence="9" id="KW-1185">Reference proteome</keyword>
<organism evidence="8 9">
    <name type="scientific">Paecilomyces lecythidis</name>
    <dbReference type="NCBI Taxonomy" id="3004212"/>
    <lineage>
        <taxon>Eukaryota</taxon>
        <taxon>Fungi</taxon>
        <taxon>Dikarya</taxon>
        <taxon>Ascomycota</taxon>
        <taxon>Pezizomycotina</taxon>
        <taxon>Eurotiomycetes</taxon>
        <taxon>Eurotiomycetidae</taxon>
        <taxon>Eurotiales</taxon>
        <taxon>Thermoascaceae</taxon>
        <taxon>Paecilomyces</taxon>
    </lineage>
</organism>
<protein>
    <recommendedName>
        <fullName evidence="7">Integral membrane bound transporter domain-containing protein</fullName>
    </recommendedName>
</protein>
<dbReference type="PANTHER" id="PTHR47804">
    <property type="entry name" value="60S RIBOSOMAL PROTEIN L19"/>
    <property type="match status" value="1"/>
</dbReference>
<feature type="transmembrane region" description="Helical" evidence="6">
    <location>
        <begin position="207"/>
        <end position="224"/>
    </location>
</feature>
<accession>A0ABR3WU46</accession>
<feature type="domain" description="Integral membrane bound transporter" evidence="7">
    <location>
        <begin position="661"/>
        <end position="797"/>
    </location>
</feature>
<evidence type="ECO:0000256" key="1">
    <source>
        <dbReference type="ARBA" id="ARBA00004141"/>
    </source>
</evidence>
<feature type="region of interest" description="Disordered" evidence="5">
    <location>
        <begin position="388"/>
        <end position="414"/>
    </location>
</feature>
<dbReference type="InterPro" id="IPR052430">
    <property type="entry name" value="IVT-Associated"/>
</dbReference>
<dbReference type="InterPro" id="IPR023244">
    <property type="entry name" value="Brefeldin_A-sensitivity_4"/>
</dbReference>
<feature type="transmembrane region" description="Helical" evidence="6">
    <location>
        <begin position="693"/>
        <end position="709"/>
    </location>
</feature>
<evidence type="ECO:0000256" key="6">
    <source>
        <dbReference type="SAM" id="Phobius"/>
    </source>
</evidence>
<keyword evidence="2 6" id="KW-0812">Transmembrane</keyword>
<feature type="transmembrane region" description="Helical" evidence="6">
    <location>
        <begin position="715"/>
        <end position="733"/>
    </location>
</feature>
<dbReference type="PANTHER" id="PTHR47804:SF1">
    <property type="entry name" value="DUF2421 DOMAIN-CONTAINING PROTEIN"/>
    <property type="match status" value="1"/>
</dbReference>
<feature type="transmembrane region" description="Helical" evidence="6">
    <location>
        <begin position="244"/>
        <end position="264"/>
    </location>
</feature>
<evidence type="ECO:0000256" key="3">
    <source>
        <dbReference type="ARBA" id="ARBA00022989"/>
    </source>
</evidence>
<feature type="transmembrane region" description="Helical" evidence="6">
    <location>
        <begin position="779"/>
        <end position="802"/>
    </location>
</feature>
<gene>
    <name evidence="8" type="ORF">Plec18167_008872</name>
</gene>
<comment type="caution">
    <text evidence="8">The sequence shown here is derived from an EMBL/GenBank/DDBJ whole genome shotgun (WGS) entry which is preliminary data.</text>
</comment>
<dbReference type="PRINTS" id="PR02047">
    <property type="entry name" value="BREFELDNASP4"/>
</dbReference>
<dbReference type="Pfam" id="PF13515">
    <property type="entry name" value="FUSC_2"/>
    <property type="match status" value="1"/>
</dbReference>
<feature type="transmembrane region" description="Helical" evidence="6">
    <location>
        <begin position="146"/>
        <end position="171"/>
    </location>
</feature>
<evidence type="ECO:0000313" key="8">
    <source>
        <dbReference type="EMBL" id="KAL1866940.1"/>
    </source>
</evidence>
<feature type="transmembrane region" description="Helical" evidence="6">
    <location>
        <begin position="177"/>
        <end position="200"/>
    </location>
</feature>
<evidence type="ECO:0000259" key="7">
    <source>
        <dbReference type="Pfam" id="PF13515"/>
    </source>
</evidence>
<comment type="subcellular location">
    <subcellularLocation>
        <location evidence="1">Membrane</location>
        <topology evidence="1">Multi-pass membrane protein</topology>
    </subcellularLocation>
</comment>